<evidence type="ECO:0000313" key="3">
    <source>
        <dbReference type="Proteomes" id="UP000612899"/>
    </source>
</evidence>
<feature type="signal peptide" evidence="1">
    <location>
        <begin position="1"/>
        <end position="23"/>
    </location>
</feature>
<proteinExistence type="predicted"/>
<keyword evidence="3" id="KW-1185">Reference proteome</keyword>
<dbReference type="PROSITE" id="PS51257">
    <property type="entry name" value="PROKAR_LIPOPROTEIN"/>
    <property type="match status" value="1"/>
</dbReference>
<name>A0A8J3QDV1_9ACTN</name>
<gene>
    <name evidence="2" type="ORF">Rhe02_69630</name>
</gene>
<evidence type="ECO:0008006" key="4">
    <source>
        <dbReference type="Google" id="ProtNLM"/>
    </source>
</evidence>
<comment type="caution">
    <text evidence="2">The sequence shown here is derived from an EMBL/GenBank/DDBJ whole genome shotgun (WGS) entry which is preliminary data.</text>
</comment>
<keyword evidence="1" id="KW-0732">Signal</keyword>
<evidence type="ECO:0000313" key="2">
    <source>
        <dbReference type="EMBL" id="GIH08896.1"/>
    </source>
</evidence>
<dbReference type="EMBL" id="BONY01000057">
    <property type="protein sequence ID" value="GIH08896.1"/>
    <property type="molecule type" value="Genomic_DNA"/>
</dbReference>
<accession>A0A8J3QDV1</accession>
<reference evidence="2" key="1">
    <citation type="submission" date="2021-01" db="EMBL/GenBank/DDBJ databases">
        <title>Whole genome shotgun sequence of Rhizocola hellebori NBRC 109834.</title>
        <authorList>
            <person name="Komaki H."/>
            <person name="Tamura T."/>
        </authorList>
    </citation>
    <scope>NUCLEOTIDE SEQUENCE</scope>
    <source>
        <strain evidence="2">NBRC 109834</strain>
    </source>
</reference>
<evidence type="ECO:0000256" key="1">
    <source>
        <dbReference type="SAM" id="SignalP"/>
    </source>
</evidence>
<sequence length="214" mass="22849">MGADMRKWIAVAAALLLAGCASPTSETSSVVVAPYNASTIPFKTLQEFLAHRPVIATGRVVAVNDRAYEVPVDPNAEGNTETDGPEIFGTVSFKVESVLKGDLVPGATMTIIYMSGKWNTLEKESRIAYTYEHMANLQKNDGTLKTPAEFNGATFAIFAQPNEGSIPVKENNLYRGRVAPIDAGGQVTFPRPAPFESSATAAVKLDDIKAAIGR</sequence>
<organism evidence="2 3">
    <name type="scientific">Rhizocola hellebori</name>
    <dbReference type="NCBI Taxonomy" id="1392758"/>
    <lineage>
        <taxon>Bacteria</taxon>
        <taxon>Bacillati</taxon>
        <taxon>Actinomycetota</taxon>
        <taxon>Actinomycetes</taxon>
        <taxon>Micromonosporales</taxon>
        <taxon>Micromonosporaceae</taxon>
        <taxon>Rhizocola</taxon>
    </lineage>
</organism>
<protein>
    <recommendedName>
        <fullName evidence="4">Lipoprotein</fullName>
    </recommendedName>
</protein>
<feature type="chain" id="PRO_5038929663" description="Lipoprotein" evidence="1">
    <location>
        <begin position="24"/>
        <end position="214"/>
    </location>
</feature>
<dbReference type="Proteomes" id="UP000612899">
    <property type="component" value="Unassembled WGS sequence"/>
</dbReference>
<dbReference type="AlphaFoldDB" id="A0A8J3QDV1"/>